<feature type="domain" description="SusD-like N-terminal" evidence="8">
    <location>
        <begin position="64"/>
        <end position="239"/>
    </location>
</feature>
<evidence type="ECO:0000313" key="10">
    <source>
        <dbReference type="Proteomes" id="UP000186917"/>
    </source>
</evidence>
<dbReference type="InterPro" id="IPR012944">
    <property type="entry name" value="SusD_RagB_dom"/>
</dbReference>
<feature type="chain" id="PRO_5030022822" evidence="6">
    <location>
        <begin position="27"/>
        <end position="528"/>
    </location>
</feature>
<keyword evidence="10" id="KW-1185">Reference proteome</keyword>
<sequence>MQVKILPAVSAVLAALLIFCFTSCNKVLNQEPVNSTYDGVFWKSVGDCNAALAGNYSLLRDALTYKSNSYYMYGDAVAQNYFTIQYTGDALEYIQGGDFTQNYNLNSLGNWSRFYKVIAMCNTIIKKVPAIDDKLLYKDISDVAAFKDKIVGQAFFIRAYCYFMLTRVWGEAPIELEAYDNPLTAPQLERSSRVAVMKQVEDDCHKAIAMLSWGYENTAEQAVMANKGSAYALLAHLYLWRATMTDATSNAPIMQDVQHADTTIDAVLTYGGYNFTDTANYSRMFIGRSSESIFEINMSEDNKEGSFEGIGLFFLPTQYLATATTNPRYYVPKRYLDDHYGFGGEWVWDEDAYAWIWNTFYDSTDVRFRHNFTNIRQPHPVCLKYSNVVYRSAQTKTDPYLSNNMILFRLSDMVLLKAEIALYKGDAATAAGIINDLRKRRGANEEHIADPSGTVEDVMYEYVLERGKELYLEGHVYWDLLRTRQYEPFIGWLTESRFKQSGYYWPVDPTLFRDNLKLSQTSYWKGKI</sequence>
<evidence type="ECO:0000313" key="9">
    <source>
        <dbReference type="EMBL" id="SIT28755.1"/>
    </source>
</evidence>
<dbReference type="GO" id="GO:0009279">
    <property type="term" value="C:cell outer membrane"/>
    <property type="evidence" value="ECO:0007669"/>
    <property type="project" value="UniProtKB-SubCell"/>
</dbReference>
<organism evidence="9 10">
    <name type="scientific">Filimonas lacunae</name>
    <dbReference type="NCBI Taxonomy" id="477680"/>
    <lineage>
        <taxon>Bacteria</taxon>
        <taxon>Pseudomonadati</taxon>
        <taxon>Bacteroidota</taxon>
        <taxon>Chitinophagia</taxon>
        <taxon>Chitinophagales</taxon>
        <taxon>Chitinophagaceae</taxon>
        <taxon>Filimonas</taxon>
    </lineage>
</organism>
<dbReference type="Gene3D" id="1.25.40.390">
    <property type="match status" value="1"/>
</dbReference>
<name>A0A173ME14_9BACT</name>
<evidence type="ECO:0000259" key="7">
    <source>
        <dbReference type="Pfam" id="PF07980"/>
    </source>
</evidence>
<dbReference type="EMBL" id="FTOR01000008">
    <property type="protein sequence ID" value="SIT28755.1"/>
    <property type="molecule type" value="Genomic_DNA"/>
</dbReference>
<keyword evidence="5" id="KW-0998">Cell outer membrane</keyword>
<feature type="signal peptide" evidence="6">
    <location>
        <begin position="1"/>
        <end position="26"/>
    </location>
</feature>
<comment type="similarity">
    <text evidence="2">Belongs to the SusD family.</text>
</comment>
<evidence type="ECO:0000256" key="1">
    <source>
        <dbReference type="ARBA" id="ARBA00004442"/>
    </source>
</evidence>
<proteinExistence type="inferred from homology"/>
<evidence type="ECO:0000256" key="2">
    <source>
        <dbReference type="ARBA" id="ARBA00006275"/>
    </source>
</evidence>
<evidence type="ECO:0000256" key="6">
    <source>
        <dbReference type="SAM" id="SignalP"/>
    </source>
</evidence>
<dbReference type="STRING" id="477680.SAMN05421788_108120"/>
<dbReference type="CDD" id="cd08977">
    <property type="entry name" value="SusD"/>
    <property type="match status" value="1"/>
</dbReference>
<evidence type="ECO:0000256" key="5">
    <source>
        <dbReference type="ARBA" id="ARBA00023237"/>
    </source>
</evidence>
<reference evidence="10" key="1">
    <citation type="submission" date="2017-01" db="EMBL/GenBank/DDBJ databases">
        <authorList>
            <person name="Varghese N."/>
            <person name="Submissions S."/>
        </authorList>
    </citation>
    <scope>NUCLEOTIDE SEQUENCE [LARGE SCALE GENOMIC DNA]</scope>
    <source>
        <strain evidence="10">DSM 21054</strain>
    </source>
</reference>
<dbReference type="Proteomes" id="UP000186917">
    <property type="component" value="Unassembled WGS sequence"/>
</dbReference>
<accession>A0A173ME14</accession>
<keyword evidence="4" id="KW-0472">Membrane</keyword>
<dbReference type="SUPFAM" id="SSF48452">
    <property type="entry name" value="TPR-like"/>
    <property type="match status" value="1"/>
</dbReference>
<dbReference type="RefSeq" id="WP_076381151.1">
    <property type="nucleotide sequence ID" value="NZ_AP017422.1"/>
</dbReference>
<gene>
    <name evidence="9" type="ORF">SAMN05421788_108120</name>
</gene>
<dbReference type="Pfam" id="PF07980">
    <property type="entry name" value="SusD_RagB"/>
    <property type="match status" value="1"/>
</dbReference>
<evidence type="ECO:0000256" key="4">
    <source>
        <dbReference type="ARBA" id="ARBA00023136"/>
    </source>
</evidence>
<evidence type="ECO:0000256" key="3">
    <source>
        <dbReference type="ARBA" id="ARBA00022729"/>
    </source>
</evidence>
<protein>
    <submittedName>
        <fullName evidence="9">SusD family protein</fullName>
    </submittedName>
</protein>
<evidence type="ECO:0000259" key="8">
    <source>
        <dbReference type="Pfam" id="PF14322"/>
    </source>
</evidence>
<dbReference type="InterPro" id="IPR011990">
    <property type="entry name" value="TPR-like_helical_dom_sf"/>
</dbReference>
<keyword evidence="3 6" id="KW-0732">Signal</keyword>
<dbReference type="AlphaFoldDB" id="A0A173ME14"/>
<dbReference type="Pfam" id="PF14322">
    <property type="entry name" value="SusD-like_3"/>
    <property type="match status" value="1"/>
</dbReference>
<dbReference type="KEGG" id="fln:FLA_1748"/>
<feature type="domain" description="RagB/SusD" evidence="7">
    <location>
        <begin position="380"/>
        <end position="485"/>
    </location>
</feature>
<comment type="subcellular location">
    <subcellularLocation>
        <location evidence="1">Cell outer membrane</location>
    </subcellularLocation>
</comment>
<dbReference type="InterPro" id="IPR033985">
    <property type="entry name" value="SusD-like_N"/>
</dbReference>
<dbReference type="OrthoDB" id="926893at2"/>